<reference evidence="2 3" key="1">
    <citation type="submission" date="2016-11" db="EMBL/GenBank/DDBJ databases">
        <authorList>
            <person name="Varghese N."/>
            <person name="Submissions S."/>
        </authorList>
    </citation>
    <scope>NUCLEOTIDE SEQUENCE [LARGE SCALE GENOMIC DNA]</scope>
    <source>
        <strain evidence="2 3">DSM 20664</strain>
    </source>
</reference>
<keyword evidence="3" id="KW-1185">Reference proteome</keyword>
<keyword evidence="1" id="KW-0472">Membrane</keyword>
<feature type="transmembrane region" description="Helical" evidence="1">
    <location>
        <begin position="342"/>
        <end position="360"/>
    </location>
</feature>
<sequence>MNAFLKKISLLLLILAIAAGAVGLIPRFKEEMAKKDVALLVEYSDIDVMARQAGLSFDEMLKRLLKDGITAVSFKDLTGTDLRDGDTPLLWGTLRDLLPEGDFDGLSGNAALLVPKEYDDWFFKKYLEARFPGCVTRAVPEGSIYVLPREPKELLEVGIIPDPMAFKHLARLNVPLVYRPSPTFGLSSDDVAKSLDLLFASLWRLRGVLPQGAVMFGYPDMAPLIDVMHKYGALLLQPEFVRFIGGNEAYRASFPDVLSLHSVTTPEIISRNLSRSSLVERFARAARERSVRVLLLRPYDISSGPWIDAFEQDLASLKALLQRDGFAFRFGDPYPNFGHTPWAFLSFLAAGLCVITFLLSMGEREIFRSRNFVLLCVVAVVILVLGANRIALFAKLAGALLAAFGASAAALAALEAKKPLSGLCVAFGMVIAVGFALSSFFGMPLYMLRLATFSGVKATLLLPPLFVLLHDASKRRYPEGVCDVLKRPPLWGELFALFVILLAAAILLVRSDNVSLVPRWEVAMRDMFERYLVARPRNKEIFVGYPALWLAFVMGAMKSKVNFTRLGSQLHLLLRMASSLAFASAVNSFCHFHTRIYFICWRVFNGLWVGSLFGLLLVLVFILALKFKVIRRLLFVGEEV</sequence>
<proteinExistence type="predicted"/>
<dbReference type="RefSeq" id="WP_074199196.1">
    <property type="nucleotide sequence ID" value="NZ_FSQZ01000001.1"/>
</dbReference>
<feature type="transmembrane region" description="Helical" evidence="1">
    <location>
        <begin position="372"/>
        <end position="390"/>
    </location>
</feature>
<keyword evidence="1" id="KW-1133">Transmembrane helix</keyword>
<dbReference type="InterPro" id="IPR043748">
    <property type="entry name" value="DUF5693"/>
</dbReference>
<evidence type="ECO:0000313" key="2">
    <source>
        <dbReference type="EMBL" id="SIN64148.1"/>
    </source>
</evidence>
<comment type="caution">
    <text evidence="2">The sequence shown here is derived from an EMBL/GenBank/DDBJ whole genome shotgun (WGS) entry which is preliminary data.</text>
</comment>
<dbReference type="Proteomes" id="UP000185093">
    <property type="component" value="Unassembled WGS sequence"/>
</dbReference>
<gene>
    <name evidence="2" type="ORF">SAMN05444368_0550</name>
</gene>
<feature type="transmembrane region" description="Helical" evidence="1">
    <location>
        <begin position="490"/>
        <end position="509"/>
    </location>
</feature>
<dbReference type="Pfam" id="PF18949">
    <property type="entry name" value="DUF5693"/>
    <property type="match status" value="1"/>
</dbReference>
<name>A0ABY1JBQ1_9BACT</name>
<feature type="transmembrane region" description="Helical" evidence="1">
    <location>
        <begin position="421"/>
        <end position="441"/>
    </location>
</feature>
<feature type="transmembrane region" description="Helical" evidence="1">
    <location>
        <begin position="541"/>
        <end position="561"/>
    </location>
</feature>
<evidence type="ECO:0000313" key="3">
    <source>
        <dbReference type="Proteomes" id="UP000185093"/>
    </source>
</evidence>
<keyword evidence="1" id="KW-0812">Transmembrane</keyword>
<feature type="transmembrane region" description="Helical" evidence="1">
    <location>
        <begin position="396"/>
        <end position="414"/>
    </location>
</feature>
<protein>
    <submittedName>
        <fullName evidence="2">Uncharacterized protein</fullName>
    </submittedName>
</protein>
<accession>A0ABY1JBQ1</accession>
<feature type="transmembrane region" description="Helical" evidence="1">
    <location>
        <begin position="573"/>
        <end position="594"/>
    </location>
</feature>
<evidence type="ECO:0000256" key="1">
    <source>
        <dbReference type="SAM" id="Phobius"/>
    </source>
</evidence>
<organism evidence="2 3">
    <name type="scientific">Acetomicrobium flavidum</name>
    <dbReference type="NCBI Taxonomy" id="49896"/>
    <lineage>
        <taxon>Bacteria</taxon>
        <taxon>Thermotogati</taxon>
        <taxon>Synergistota</taxon>
        <taxon>Synergistia</taxon>
        <taxon>Synergistales</taxon>
        <taxon>Acetomicrobiaceae</taxon>
        <taxon>Acetomicrobium</taxon>
    </lineage>
</organism>
<feature type="transmembrane region" description="Helical" evidence="1">
    <location>
        <begin position="606"/>
        <end position="625"/>
    </location>
</feature>
<dbReference type="EMBL" id="FSQZ01000001">
    <property type="protein sequence ID" value="SIN64148.1"/>
    <property type="molecule type" value="Genomic_DNA"/>
</dbReference>